<dbReference type="Pfam" id="PF25597">
    <property type="entry name" value="SH3_retrovirus"/>
    <property type="match status" value="1"/>
</dbReference>
<gene>
    <name evidence="2" type="ORF">QE152_g8047</name>
</gene>
<dbReference type="InterPro" id="IPR057670">
    <property type="entry name" value="SH3_retrovirus"/>
</dbReference>
<dbReference type="EMBL" id="JASPKY010000062">
    <property type="protein sequence ID" value="KAK9744081.1"/>
    <property type="molecule type" value="Genomic_DNA"/>
</dbReference>
<reference evidence="2 3" key="1">
    <citation type="journal article" date="2024" name="BMC Genomics">
        <title>De novo assembly and annotation of Popillia japonica's genome with initial clues to its potential as an invasive pest.</title>
        <authorList>
            <person name="Cucini C."/>
            <person name="Boschi S."/>
            <person name="Funari R."/>
            <person name="Cardaioli E."/>
            <person name="Iannotti N."/>
            <person name="Marturano G."/>
            <person name="Paoli F."/>
            <person name="Bruttini M."/>
            <person name="Carapelli A."/>
            <person name="Frati F."/>
            <person name="Nardi F."/>
        </authorList>
    </citation>
    <scope>NUCLEOTIDE SEQUENCE [LARGE SCALE GENOMIC DNA]</scope>
    <source>
        <strain evidence="2">DMR45628</strain>
    </source>
</reference>
<sequence>MFGDKPSIEHLKLYGSKVFVRVPEQKINSKRDRKADLGILLGYENVEYRVSVNNKVIVARHVDIVEEGTNCIGIENHSQRVHDVILNDSNIQNDKDENNVVQEVNDQNVKFGLRRSTRVKVKPIRFNDDNFVYNSVVYVNYVNAENPISYNDALNSNDSENWEIAMDKEMNCLIKNTSRMI</sequence>
<feature type="domain" description="Retroviral polymerase SH3-like" evidence="1">
    <location>
        <begin position="16"/>
        <end position="67"/>
    </location>
</feature>
<dbReference type="Proteomes" id="UP001458880">
    <property type="component" value="Unassembled WGS sequence"/>
</dbReference>
<keyword evidence="3" id="KW-1185">Reference proteome</keyword>
<evidence type="ECO:0000259" key="1">
    <source>
        <dbReference type="Pfam" id="PF25597"/>
    </source>
</evidence>
<dbReference type="AlphaFoldDB" id="A0AAW1M5H7"/>
<evidence type="ECO:0000313" key="2">
    <source>
        <dbReference type="EMBL" id="KAK9744081.1"/>
    </source>
</evidence>
<organism evidence="2 3">
    <name type="scientific">Popillia japonica</name>
    <name type="common">Japanese beetle</name>
    <dbReference type="NCBI Taxonomy" id="7064"/>
    <lineage>
        <taxon>Eukaryota</taxon>
        <taxon>Metazoa</taxon>
        <taxon>Ecdysozoa</taxon>
        <taxon>Arthropoda</taxon>
        <taxon>Hexapoda</taxon>
        <taxon>Insecta</taxon>
        <taxon>Pterygota</taxon>
        <taxon>Neoptera</taxon>
        <taxon>Endopterygota</taxon>
        <taxon>Coleoptera</taxon>
        <taxon>Polyphaga</taxon>
        <taxon>Scarabaeiformia</taxon>
        <taxon>Scarabaeidae</taxon>
        <taxon>Rutelinae</taxon>
        <taxon>Popillia</taxon>
    </lineage>
</organism>
<name>A0AAW1M5H7_POPJA</name>
<proteinExistence type="predicted"/>
<protein>
    <recommendedName>
        <fullName evidence="1">Retroviral polymerase SH3-like domain-containing protein</fullName>
    </recommendedName>
</protein>
<accession>A0AAW1M5H7</accession>
<comment type="caution">
    <text evidence="2">The sequence shown here is derived from an EMBL/GenBank/DDBJ whole genome shotgun (WGS) entry which is preliminary data.</text>
</comment>
<evidence type="ECO:0000313" key="3">
    <source>
        <dbReference type="Proteomes" id="UP001458880"/>
    </source>
</evidence>